<dbReference type="InterPro" id="IPR011055">
    <property type="entry name" value="Dup_hybrid_motif"/>
</dbReference>
<dbReference type="PANTHER" id="PTHR21666:SF285">
    <property type="entry name" value="M23 FAMILY METALLOPEPTIDASE"/>
    <property type="match status" value="1"/>
</dbReference>
<dbReference type="CDD" id="cd12797">
    <property type="entry name" value="M23_peptidase"/>
    <property type="match status" value="1"/>
</dbReference>
<dbReference type="Pfam" id="PF01551">
    <property type="entry name" value="Peptidase_M23"/>
    <property type="match status" value="1"/>
</dbReference>
<protein>
    <recommendedName>
        <fullName evidence="1">M23ase beta-sheet core domain-containing protein</fullName>
    </recommendedName>
</protein>
<dbReference type="SUPFAM" id="SSF51261">
    <property type="entry name" value="Duplicated hybrid motif"/>
    <property type="match status" value="1"/>
</dbReference>
<dbReference type="Proteomes" id="UP000034410">
    <property type="component" value="Chromosome"/>
</dbReference>
<dbReference type="OrthoDB" id="9805070at2"/>
<keyword evidence="3" id="KW-1185">Reference proteome</keyword>
<feature type="domain" description="M23ase beta-sheet core" evidence="1">
    <location>
        <begin position="171"/>
        <end position="266"/>
    </location>
</feature>
<organism evidence="2 3">
    <name type="scientific">Sedimenticola thiotaurini</name>
    <dbReference type="NCBI Taxonomy" id="1543721"/>
    <lineage>
        <taxon>Bacteria</taxon>
        <taxon>Pseudomonadati</taxon>
        <taxon>Pseudomonadota</taxon>
        <taxon>Gammaproteobacteria</taxon>
        <taxon>Chromatiales</taxon>
        <taxon>Sedimenticolaceae</taxon>
        <taxon>Sedimenticola</taxon>
    </lineage>
</organism>
<sequence length="275" mass="30727">MKSPVSLVRYLLICAVLLISTPGYAGYTLEGNYVQGGLVVGKTEPGVQVKLDDLSVAVSDQGYFVLGFDRDHPPQSRLRLTYPDGHSEEQVLEIARREYKIQRIDNLPKRKVTPEKMDLKRIRRESALVKAARKLDDPRTDYLTGWQWPVKGRISGVYGSQRILNGKPRRPHYGVDVAAPVGTLVRAPADGVVTLVHPDMFFSGGTLILDHGQHLSSSFLHLSEILVKEGDRIRQGDPIARVGATGRVTGPHLDWRMNFHQFQIDPQLLVPPMPQ</sequence>
<reference evidence="2 3" key="1">
    <citation type="journal article" date="2015" name="Genome Announc.">
        <title>Complete Genome Sequence of Sedimenticola thiotaurini Strain SIP-G1, a Polyphosphate- and Polyhydroxyalkanoate-Accumulating Sulfur-Oxidizing Gammaproteobacterium Isolated from Salt Marsh Sediments.</title>
        <authorList>
            <person name="Flood B.E."/>
            <person name="Jones D.S."/>
            <person name="Bailey J.V."/>
        </authorList>
    </citation>
    <scope>NUCLEOTIDE SEQUENCE [LARGE SCALE GENOMIC DNA]</scope>
    <source>
        <strain evidence="2 3">SIP-G1</strain>
    </source>
</reference>
<dbReference type="InterPro" id="IPR050570">
    <property type="entry name" value="Cell_wall_metabolism_enzyme"/>
</dbReference>
<evidence type="ECO:0000313" key="3">
    <source>
        <dbReference type="Proteomes" id="UP000034410"/>
    </source>
</evidence>
<dbReference type="FunFam" id="2.70.70.10:FF:000019">
    <property type="entry name" value="M23 family peptidase"/>
    <property type="match status" value="1"/>
</dbReference>
<name>A0A0F7K069_9GAMM</name>
<evidence type="ECO:0000259" key="1">
    <source>
        <dbReference type="Pfam" id="PF01551"/>
    </source>
</evidence>
<evidence type="ECO:0000313" key="2">
    <source>
        <dbReference type="EMBL" id="AKH20323.1"/>
    </source>
</evidence>
<dbReference type="PATRIC" id="fig|1543721.4.peg.1688"/>
<gene>
    <name evidence="2" type="ORF">AAY24_08145</name>
</gene>
<dbReference type="KEGG" id="seds:AAY24_08145"/>
<dbReference type="EMBL" id="CP011412">
    <property type="protein sequence ID" value="AKH20323.1"/>
    <property type="molecule type" value="Genomic_DNA"/>
</dbReference>
<proteinExistence type="predicted"/>
<dbReference type="AlphaFoldDB" id="A0A0F7K069"/>
<dbReference type="PANTHER" id="PTHR21666">
    <property type="entry name" value="PEPTIDASE-RELATED"/>
    <property type="match status" value="1"/>
</dbReference>
<accession>A0A0F7K069</accession>
<dbReference type="Gene3D" id="2.70.70.10">
    <property type="entry name" value="Glucose Permease (Domain IIA)"/>
    <property type="match status" value="1"/>
</dbReference>
<dbReference type="GO" id="GO:0004222">
    <property type="term" value="F:metalloendopeptidase activity"/>
    <property type="evidence" value="ECO:0007669"/>
    <property type="project" value="TreeGrafter"/>
</dbReference>
<dbReference type="InterPro" id="IPR016047">
    <property type="entry name" value="M23ase_b-sheet_dom"/>
</dbReference>